<dbReference type="InterPro" id="IPR001347">
    <property type="entry name" value="SIS_dom"/>
</dbReference>
<organism evidence="6 7">
    <name type="scientific">Devosia geojensis</name>
    <dbReference type="NCBI Taxonomy" id="443610"/>
    <lineage>
        <taxon>Bacteria</taxon>
        <taxon>Pseudomonadati</taxon>
        <taxon>Pseudomonadota</taxon>
        <taxon>Alphaproteobacteria</taxon>
        <taxon>Hyphomicrobiales</taxon>
        <taxon>Devosiaceae</taxon>
        <taxon>Devosia</taxon>
    </lineage>
</organism>
<comment type="caution">
    <text evidence="6">The sequence shown here is derived from an EMBL/GenBank/DDBJ whole genome shotgun (WGS) entry which is preliminary data.</text>
</comment>
<dbReference type="AlphaFoldDB" id="A0A0F5FT38"/>
<dbReference type="InterPro" id="IPR000281">
    <property type="entry name" value="HTH_RpiR"/>
</dbReference>
<dbReference type="CDD" id="cd05013">
    <property type="entry name" value="SIS_RpiR"/>
    <property type="match status" value="1"/>
</dbReference>
<dbReference type="GO" id="GO:1901135">
    <property type="term" value="P:carbohydrate derivative metabolic process"/>
    <property type="evidence" value="ECO:0007669"/>
    <property type="project" value="InterPro"/>
</dbReference>
<dbReference type="InterPro" id="IPR036388">
    <property type="entry name" value="WH-like_DNA-bd_sf"/>
</dbReference>
<dbReference type="InterPro" id="IPR047640">
    <property type="entry name" value="RpiR-like"/>
</dbReference>
<dbReference type="Pfam" id="PF01418">
    <property type="entry name" value="HTH_6"/>
    <property type="match status" value="1"/>
</dbReference>
<reference evidence="6 7" key="1">
    <citation type="submission" date="2015-03" db="EMBL/GenBank/DDBJ databases">
        <authorList>
            <person name="Hassan Y.I."/>
            <person name="Lepp D."/>
            <person name="Li X.-Z."/>
            <person name="Zhou T."/>
        </authorList>
    </citation>
    <scope>NUCLEOTIDE SEQUENCE [LARGE SCALE GENOMIC DNA]</scope>
    <source>
        <strain evidence="6 7">BD-c194</strain>
    </source>
</reference>
<dbReference type="Gene3D" id="1.10.10.10">
    <property type="entry name" value="Winged helix-like DNA-binding domain superfamily/Winged helix DNA-binding domain"/>
    <property type="match status" value="1"/>
</dbReference>
<dbReference type="InterPro" id="IPR009057">
    <property type="entry name" value="Homeodomain-like_sf"/>
</dbReference>
<evidence type="ECO:0000256" key="1">
    <source>
        <dbReference type="ARBA" id="ARBA00023015"/>
    </source>
</evidence>
<keyword evidence="3" id="KW-0804">Transcription</keyword>
<evidence type="ECO:0000256" key="2">
    <source>
        <dbReference type="ARBA" id="ARBA00023125"/>
    </source>
</evidence>
<evidence type="ECO:0000256" key="3">
    <source>
        <dbReference type="ARBA" id="ARBA00023163"/>
    </source>
</evidence>
<feature type="domain" description="HTH rpiR-type" evidence="4">
    <location>
        <begin position="1"/>
        <end position="77"/>
    </location>
</feature>
<dbReference type="Proteomes" id="UP000033632">
    <property type="component" value="Unassembled WGS sequence"/>
</dbReference>
<dbReference type="OrthoDB" id="3574600at2"/>
<keyword evidence="7" id="KW-1185">Reference proteome</keyword>
<dbReference type="SUPFAM" id="SSF53697">
    <property type="entry name" value="SIS domain"/>
    <property type="match status" value="1"/>
</dbReference>
<evidence type="ECO:0000313" key="6">
    <source>
        <dbReference type="EMBL" id="KKB11740.1"/>
    </source>
</evidence>
<dbReference type="PANTHER" id="PTHR30514">
    <property type="entry name" value="GLUCOKINASE"/>
    <property type="match status" value="1"/>
</dbReference>
<accession>A0A0F5FT38</accession>
<protein>
    <submittedName>
        <fullName evidence="6">RpiR family transcriptional regulator</fullName>
    </submittedName>
</protein>
<name>A0A0F5FT38_9HYPH</name>
<evidence type="ECO:0000259" key="4">
    <source>
        <dbReference type="PROSITE" id="PS51071"/>
    </source>
</evidence>
<dbReference type="GO" id="GO:0097367">
    <property type="term" value="F:carbohydrate derivative binding"/>
    <property type="evidence" value="ECO:0007669"/>
    <property type="project" value="InterPro"/>
</dbReference>
<sequence length="279" mass="30237">MSVLERVQQAAETLTPSERQLVKQLIANPRDIALATASELASRVGVHEATASRLARKLGYPSYSGFRNAIQQEFIVKTDPAVRVRNTLDQTTSGDLLADLIGREIEALTALPRYVDMARLSEAARVLLDARRIFVFARGNAEALGVQVERRLRRMGLQVFALRGDARDSAEQVLAMEKGDALIGCVFRRQPKLYAPLLDHVRAVGAKSIIIAGSIGPSLAPKSDHLLFAPRSGSQEGFQTLTVPMAIANALVLAMAAEDKRGALEKLETLGQLIAAFEG</sequence>
<evidence type="ECO:0000259" key="5">
    <source>
        <dbReference type="PROSITE" id="PS51464"/>
    </source>
</evidence>
<proteinExistence type="predicted"/>
<gene>
    <name evidence="6" type="ORF">VE25_11230</name>
</gene>
<keyword evidence="2" id="KW-0238">DNA-binding</keyword>
<dbReference type="SUPFAM" id="SSF46689">
    <property type="entry name" value="Homeodomain-like"/>
    <property type="match status" value="1"/>
</dbReference>
<dbReference type="InterPro" id="IPR046348">
    <property type="entry name" value="SIS_dom_sf"/>
</dbReference>
<dbReference type="PROSITE" id="PS51071">
    <property type="entry name" value="HTH_RPIR"/>
    <property type="match status" value="1"/>
</dbReference>
<dbReference type="Pfam" id="PF01380">
    <property type="entry name" value="SIS"/>
    <property type="match status" value="1"/>
</dbReference>
<dbReference type="PATRIC" id="fig|443610.3.peg.451"/>
<dbReference type="GO" id="GO:0003700">
    <property type="term" value="F:DNA-binding transcription factor activity"/>
    <property type="evidence" value="ECO:0007669"/>
    <property type="project" value="InterPro"/>
</dbReference>
<feature type="domain" description="SIS" evidence="5">
    <location>
        <begin position="123"/>
        <end position="261"/>
    </location>
</feature>
<dbReference type="STRING" id="443610.VE25_11230"/>
<keyword evidence="1" id="KW-0805">Transcription regulation</keyword>
<dbReference type="PROSITE" id="PS51464">
    <property type="entry name" value="SIS"/>
    <property type="match status" value="1"/>
</dbReference>
<dbReference type="GO" id="GO:0003677">
    <property type="term" value="F:DNA binding"/>
    <property type="evidence" value="ECO:0007669"/>
    <property type="project" value="UniProtKB-KW"/>
</dbReference>
<dbReference type="InterPro" id="IPR035472">
    <property type="entry name" value="RpiR-like_SIS"/>
</dbReference>
<dbReference type="PANTHER" id="PTHR30514:SF18">
    <property type="entry name" value="RPIR-FAMILY TRANSCRIPTIONAL REGULATOR"/>
    <property type="match status" value="1"/>
</dbReference>
<dbReference type="RefSeq" id="WP_046108707.1">
    <property type="nucleotide sequence ID" value="NZ_JZEX01000108.1"/>
</dbReference>
<dbReference type="Gene3D" id="3.40.50.10490">
    <property type="entry name" value="Glucose-6-phosphate isomerase like protein, domain 1"/>
    <property type="match status" value="1"/>
</dbReference>
<evidence type="ECO:0000313" key="7">
    <source>
        <dbReference type="Proteomes" id="UP000033632"/>
    </source>
</evidence>
<dbReference type="EMBL" id="JZEX01000108">
    <property type="protein sequence ID" value="KKB11740.1"/>
    <property type="molecule type" value="Genomic_DNA"/>
</dbReference>